<evidence type="ECO:0000256" key="1">
    <source>
        <dbReference type="SAM" id="MobiDB-lite"/>
    </source>
</evidence>
<sequence>MKGTMDTILNDVNGLIDGSNPAVIDLLGNESAFSGYLNIVSHARMDWVRRFFMLSSSTLFMFATSAPSETAVDRFSIHGGVRVFANSTLIDNAFVFEITDGSKLWILGAASPTGKDTWMTMVQLTASRAPLPSATLLLRTPSKSRSTHSQLSPTSAGTDDGLLSAYPPRGQYEFFYHPLPPRHASVYSHSLSGSGSDDSLLAANYHYGTLQASQPAIFSPGISETLGVQGGGVFRGSDEKKKPERKKDLSSWLKELY</sequence>
<comment type="caution">
    <text evidence="3">The sequence shown here is derived from an EMBL/GenBank/DDBJ whole genome shotgun (WGS) entry which is preliminary data.</text>
</comment>
<reference evidence="3" key="1">
    <citation type="submission" date="2020-05" db="EMBL/GenBank/DDBJ databases">
        <title>Phylogenomic resolution of chytrid fungi.</title>
        <authorList>
            <person name="Stajich J.E."/>
            <person name="Amses K."/>
            <person name="Simmons R."/>
            <person name="Seto K."/>
            <person name="Myers J."/>
            <person name="Bonds A."/>
            <person name="Quandt C.A."/>
            <person name="Barry K."/>
            <person name="Liu P."/>
            <person name="Grigoriev I."/>
            <person name="Longcore J.E."/>
            <person name="James T.Y."/>
        </authorList>
    </citation>
    <scope>NUCLEOTIDE SEQUENCE</scope>
    <source>
        <strain evidence="3">JEL0513</strain>
    </source>
</reference>
<dbReference type="InterPro" id="IPR011993">
    <property type="entry name" value="PH-like_dom_sf"/>
</dbReference>
<evidence type="ECO:0000313" key="4">
    <source>
        <dbReference type="Proteomes" id="UP001211907"/>
    </source>
</evidence>
<dbReference type="EMBL" id="JADGJH010001729">
    <property type="protein sequence ID" value="KAJ3110433.1"/>
    <property type="molecule type" value="Genomic_DNA"/>
</dbReference>
<dbReference type="AlphaFoldDB" id="A0AAD5SXB1"/>
<name>A0AAD5SXB1_9FUNG</name>
<feature type="domain" description="PH" evidence="2">
    <location>
        <begin position="30"/>
        <end position="127"/>
    </location>
</feature>
<feature type="region of interest" description="Disordered" evidence="1">
    <location>
        <begin position="229"/>
        <end position="257"/>
    </location>
</feature>
<feature type="compositionally biased region" description="Polar residues" evidence="1">
    <location>
        <begin position="141"/>
        <end position="157"/>
    </location>
</feature>
<organism evidence="3 4">
    <name type="scientific">Physocladia obscura</name>
    <dbReference type="NCBI Taxonomy" id="109957"/>
    <lineage>
        <taxon>Eukaryota</taxon>
        <taxon>Fungi</taxon>
        <taxon>Fungi incertae sedis</taxon>
        <taxon>Chytridiomycota</taxon>
        <taxon>Chytridiomycota incertae sedis</taxon>
        <taxon>Chytridiomycetes</taxon>
        <taxon>Chytridiales</taxon>
        <taxon>Chytriomycetaceae</taxon>
        <taxon>Physocladia</taxon>
    </lineage>
</organism>
<evidence type="ECO:0000313" key="3">
    <source>
        <dbReference type="EMBL" id="KAJ3110433.1"/>
    </source>
</evidence>
<evidence type="ECO:0000259" key="2">
    <source>
        <dbReference type="PROSITE" id="PS50003"/>
    </source>
</evidence>
<keyword evidence="4" id="KW-1185">Reference proteome</keyword>
<dbReference type="InterPro" id="IPR001849">
    <property type="entry name" value="PH_domain"/>
</dbReference>
<dbReference type="SUPFAM" id="SSF50729">
    <property type="entry name" value="PH domain-like"/>
    <property type="match status" value="1"/>
</dbReference>
<feature type="compositionally biased region" description="Basic and acidic residues" evidence="1">
    <location>
        <begin position="236"/>
        <end position="249"/>
    </location>
</feature>
<accession>A0AAD5SXB1</accession>
<dbReference type="PROSITE" id="PS50003">
    <property type="entry name" value="PH_DOMAIN"/>
    <property type="match status" value="1"/>
</dbReference>
<gene>
    <name evidence="3" type="ORF">HK100_003035</name>
</gene>
<proteinExistence type="predicted"/>
<feature type="region of interest" description="Disordered" evidence="1">
    <location>
        <begin position="141"/>
        <end position="162"/>
    </location>
</feature>
<dbReference type="Proteomes" id="UP001211907">
    <property type="component" value="Unassembled WGS sequence"/>
</dbReference>
<protein>
    <recommendedName>
        <fullName evidence="2">PH domain-containing protein</fullName>
    </recommendedName>
</protein>
<dbReference type="SMART" id="SM00233">
    <property type="entry name" value="PH"/>
    <property type="match status" value="1"/>
</dbReference>
<dbReference type="Gene3D" id="2.30.29.30">
    <property type="entry name" value="Pleckstrin-homology domain (PH domain)/Phosphotyrosine-binding domain (PTB)"/>
    <property type="match status" value="1"/>
</dbReference>